<evidence type="ECO:0000259" key="3">
    <source>
        <dbReference type="SMART" id="SM00830"/>
    </source>
</evidence>
<sequence>MKATKLIVRVLALRLIAASLAMGNQTSATAAQLTGPVGRLGGLTDLMIRRIEVGDDVAASKFGTDKTIDDPVREQQVLDSARKSAIELGLDPGETIQYFRDPDRSRQGRPARPAPALDSSSL</sequence>
<gene>
    <name evidence="4" type="ORF">GCM10009744_63750</name>
</gene>
<dbReference type="InterPro" id="IPR002701">
    <property type="entry name" value="CM_II_prokaryot"/>
</dbReference>
<keyword evidence="5" id="KW-1185">Reference proteome</keyword>
<dbReference type="SMART" id="SM00830">
    <property type="entry name" value="CM_2"/>
    <property type="match status" value="1"/>
</dbReference>
<feature type="domain" description="Chorismate mutase" evidence="3">
    <location>
        <begin position="39"/>
        <end position="100"/>
    </location>
</feature>
<reference evidence="5" key="1">
    <citation type="journal article" date="2019" name="Int. J. Syst. Evol. Microbiol.">
        <title>The Global Catalogue of Microorganisms (GCM) 10K type strain sequencing project: providing services to taxonomists for standard genome sequencing and annotation.</title>
        <authorList>
            <consortium name="The Broad Institute Genomics Platform"/>
            <consortium name="The Broad Institute Genome Sequencing Center for Infectious Disease"/>
            <person name="Wu L."/>
            <person name="Ma J."/>
        </authorList>
    </citation>
    <scope>NUCLEOTIDE SEQUENCE [LARGE SCALE GENOMIC DNA]</scope>
    <source>
        <strain evidence="5">JCM 14306</strain>
    </source>
</reference>
<name>A0ABP4RV73_9ACTN</name>
<dbReference type="Proteomes" id="UP001501319">
    <property type="component" value="Unassembled WGS sequence"/>
</dbReference>
<accession>A0ABP4RV73</accession>
<keyword evidence="2" id="KW-0732">Signal</keyword>
<dbReference type="EMBL" id="BAAANE010000015">
    <property type="protein sequence ID" value="GAA1661235.1"/>
    <property type="molecule type" value="Genomic_DNA"/>
</dbReference>
<protein>
    <recommendedName>
        <fullName evidence="3">Chorismate mutase domain-containing protein</fullName>
    </recommendedName>
</protein>
<evidence type="ECO:0000256" key="2">
    <source>
        <dbReference type="SAM" id="SignalP"/>
    </source>
</evidence>
<feature type="chain" id="PRO_5046733862" description="Chorismate mutase domain-containing protein" evidence="2">
    <location>
        <begin position="31"/>
        <end position="122"/>
    </location>
</feature>
<evidence type="ECO:0000256" key="1">
    <source>
        <dbReference type="SAM" id="MobiDB-lite"/>
    </source>
</evidence>
<evidence type="ECO:0000313" key="5">
    <source>
        <dbReference type="Proteomes" id="UP001501319"/>
    </source>
</evidence>
<evidence type="ECO:0000313" key="4">
    <source>
        <dbReference type="EMBL" id="GAA1661235.1"/>
    </source>
</evidence>
<feature type="signal peptide" evidence="2">
    <location>
        <begin position="1"/>
        <end position="30"/>
    </location>
</feature>
<dbReference type="Pfam" id="PF01817">
    <property type="entry name" value="CM_2"/>
    <property type="match status" value="1"/>
</dbReference>
<feature type="region of interest" description="Disordered" evidence="1">
    <location>
        <begin position="95"/>
        <end position="122"/>
    </location>
</feature>
<dbReference type="InterPro" id="IPR036979">
    <property type="entry name" value="CM_dom_sf"/>
</dbReference>
<organism evidence="4 5">
    <name type="scientific">Kribbella alba</name>
    <dbReference type="NCBI Taxonomy" id="190197"/>
    <lineage>
        <taxon>Bacteria</taxon>
        <taxon>Bacillati</taxon>
        <taxon>Actinomycetota</taxon>
        <taxon>Actinomycetes</taxon>
        <taxon>Propionibacteriales</taxon>
        <taxon>Kribbellaceae</taxon>
        <taxon>Kribbella</taxon>
    </lineage>
</organism>
<dbReference type="Gene3D" id="1.20.59.10">
    <property type="entry name" value="Chorismate mutase"/>
    <property type="match status" value="1"/>
</dbReference>
<dbReference type="SUPFAM" id="SSF48600">
    <property type="entry name" value="Chorismate mutase II"/>
    <property type="match status" value="1"/>
</dbReference>
<dbReference type="RefSeq" id="WP_344116616.1">
    <property type="nucleotide sequence ID" value="NZ_BAAANE010000015.1"/>
</dbReference>
<proteinExistence type="predicted"/>
<comment type="caution">
    <text evidence="4">The sequence shown here is derived from an EMBL/GenBank/DDBJ whole genome shotgun (WGS) entry which is preliminary data.</text>
</comment>
<dbReference type="InterPro" id="IPR036263">
    <property type="entry name" value="Chorismate_II_sf"/>
</dbReference>